<dbReference type="InterPro" id="IPR004158">
    <property type="entry name" value="DUF247_pln"/>
</dbReference>
<comment type="caution">
    <text evidence="2">The sequence shown here is derived from an EMBL/GenBank/DDBJ whole genome shotgun (WGS) entry which is preliminary data.</text>
</comment>
<accession>A0A2G9HBB8</accession>
<feature type="transmembrane region" description="Helical" evidence="1">
    <location>
        <begin position="448"/>
        <end position="469"/>
    </location>
</feature>
<dbReference type="EMBL" id="NKXS01002218">
    <property type="protein sequence ID" value="PIN14763.1"/>
    <property type="molecule type" value="Genomic_DNA"/>
</dbReference>
<reference evidence="3" key="1">
    <citation type="journal article" date="2018" name="Gigascience">
        <title>Genome assembly of the Pink Ipe (Handroanthus impetiginosus, Bignoniaceae), a highly valued, ecologically keystone Neotropical timber forest tree.</title>
        <authorList>
            <person name="Silva-Junior O.B."/>
            <person name="Grattapaglia D."/>
            <person name="Novaes E."/>
            <person name="Collevatti R.G."/>
        </authorList>
    </citation>
    <scope>NUCLEOTIDE SEQUENCE [LARGE SCALE GENOMIC DNA]</scope>
    <source>
        <strain evidence="3">cv. UFG-1</strain>
    </source>
</reference>
<dbReference type="Pfam" id="PF03140">
    <property type="entry name" value="DUF247"/>
    <property type="match status" value="1"/>
</dbReference>
<name>A0A2G9HBB8_9LAMI</name>
<evidence type="ECO:0000313" key="2">
    <source>
        <dbReference type="EMBL" id="PIN14763.1"/>
    </source>
</evidence>
<dbReference type="PANTHER" id="PTHR31170:SF25">
    <property type="entry name" value="BNAA09G04570D PROTEIN"/>
    <property type="match status" value="1"/>
</dbReference>
<organism evidence="2 3">
    <name type="scientific">Handroanthus impetiginosus</name>
    <dbReference type="NCBI Taxonomy" id="429701"/>
    <lineage>
        <taxon>Eukaryota</taxon>
        <taxon>Viridiplantae</taxon>
        <taxon>Streptophyta</taxon>
        <taxon>Embryophyta</taxon>
        <taxon>Tracheophyta</taxon>
        <taxon>Spermatophyta</taxon>
        <taxon>Magnoliopsida</taxon>
        <taxon>eudicotyledons</taxon>
        <taxon>Gunneridae</taxon>
        <taxon>Pentapetalae</taxon>
        <taxon>asterids</taxon>
        <taxon>lamiids</taxon>
        <taxon>Lamiales</taxon>
        <taxon>Bignoniaceae</taxon>
        <taxon>Crescentiina</taxon>
        <taxon>Tabebuia alliance</taxon>
        <taxon>Handroanthus</taxon>
    </lineage>
</organism>
<keyword evidence="1" id="KW-0472">Membrane</keyword>
<dbReference type="AlphaFoldDB" id="A0A2G9HBB8"/>
<keyword evidence="1" id="KW-0812">Transmembrane</keyword>
<sequence length="473" mass="54794">MAETQALNDGPGNSEWRSDRKIRRVPGALLREKRNHNEYIPKVVSIGPYHHGNPELSFGESFKSLALEVVALKVEGKQVDTYLKVIKKEITEIRNCYEEGSTDGYDDDELARMMLLDACFIAAHMMAMDSDNDSKRIFDLLLYRHSSLSISIALRDICLVENQIPFWIVELLLSKFYTPENQEKVLNRYLTILLFVKFYSAKRTSPREYGKPLHLLEHLYMALANDIHEPKETRWSHVNCCFSVKERTNVDLESGECCQGISRFTSCLKKLRVLVCKCRLFKKAKGDLKILGHSFRSLTELKAKGIHLKPSRTRSLLDVKFKYNFMYAELQLPTLCTSLDTKTLFLNMMCYELDPETLSSGVVISYINLMKLLIVKPEDVKELREKNILLGFRGSDEEIVKMYQDFDTHEADNPSIYKDVKDRIQAHYNSKTKTWKAELIHTYFRNPWTFITLLVATCLLVLTALQTVYTMKF</sequence>
<gene>
    <name evidence="2" type="ORF">CDL12_12605</name>
</gene>
<dbReference type="PANTHER" id="PTHR31170">
    <property type="entry name" value="BNAC04G53230D PROTEIN"/>
    <property type="match status" value="1"/>
</dbReference>
<proteinExistence type="predicted"/>
<dbReference type="OrthoDB" id="1849062at2759"/>
<dbReference type="STRING" id="429701.A0A2G9HBB8"/>
<keyword evidence="1" id="KW-1133">Transmembrane helix</keyword>
<evidence type="ECO:0000313" key="3">
    <source>
        <dbReference type="Proteomes" id="UP000231279"/>
    </source>
</evidence>
<evidence type="ECO:0000256" key="1">
    <source>
        <dbReference type="SAM" id="Phobius"/>
    </source>
</evidence>
<keyword evidence="3" id="KW-1185">Reference proteome</keyword>
<protein>
    <submittedName>
        <fullName evidence="2">Uncharacterized protein</fullName>
    </submittedName>
</protein>
<dbReference type="Proteomes" id="UP000231279">
    <property type="component" value="Unassembled WGS sequence"/>
</dbReference>